<evidence type="ECO:0000313" key="2">
    <source>
        <dbReference type="Proteomes" id="UP000290545"/>
    </source>
</evidence>
<organism evidence="1 2">
    <name type="scientific">Filimonas effusa</name>
    <dbReference type="NCBI Taxonomy" id="2508721"/>
    <lineage>
        <taxon>Bacteria</taxon>
        <taxon>Pseudomonadati</taxon>
        <taxon>Bacteroidota</taxon>
        <taxon>Chitinophagia</taxon>
        <taxon>Chitinophagales</taxon>
        <taxon>Chitinophagaceae</taxon>
        <taxon>Filimonas</taxon>
    </lineage>
</organism>
<dbReference type="RefSeq" id="WP_129002779.1">
    <property type="nucleotide sequence ID" value="NZ_SDHZ01000001.1"/>
</dbReference>
<evidence type="ECO:0008006" key="3">
    <source>
        <dbReference type="Google" id="ProtNLM"/>
    </source>
</evidence>
<dbReference type="Proteomes" id="UP000290545">
    <property type="component" value="Unassembled WGS sequence"/>
</dbReference>
<accession>A0A4Q1DEJ5</accession>
<reference evidence="1 2" key="1">
    <citation type="submission" date="2019-01" db="EMBL/GenBank/DDBJ databases">
        <title>Filimonas sp. strain TTM-71.</title>
        <authorList>
            <person name="Chen W.-M."/>
        </authorList>
    </citation>
    <scope>NUCLEOTIDE SEQUENCE [LARGE SCALE GENOMIC DNA]</scope>
    <source>
        <strain evidence="1 2">TTM-71</strain>
    </source>
</reference>
<dbReference type="OrthoDB" id="642277at2"/>
<dbReference type="EMBL" id="SDHZ01000001">
    <property type="protein sequence ID" value="RXK87029.1"/>
    <property type="molecule type" value="Genomic_DNA"/>
</dbReference>
<gene>
    <name evidence="1" type="ORF">ESB13_09665</name>
</gene>
<proteinExistence type="predicted"/>
<protein>
    <recommendedName>
        <fullName evidence="3">Wadjet protein JetD C-terminal domain-containing protein</fullName>
    </recommendedName>
</protein>
<comment type="caution">
    <text evidence="1">The sequence shown here is derived from an EMBL/GenBank/DDBJ whole genome shotgun (WGS) entry which is preliminary data.</text>
</comment>
<evidence type="ECO:0000313" key="1">
    <source>
        <dbReference type="EMBL" id="RXK87029.1"/>
    </source>
</evidence>
<sequence>MKSLNRLPNNPDFTWPLLKALHDLYEKKKTAAKIQEVDFIRYLMSQTDLIAQKKGNNTILVAQDGYEAYYEENFQCVYQYYYDFLTRVDIRPDGGKNFTEEDIRTLMVIYESKDELKRNLLNIEDFSGKIFEHAGGSKYLKHRDSVRNAVLKILEVDEFPQASKDLQYRLVVDCPKPKAIILCENKSFLKQPWNAKELEVKLWHVGGNNVAILKDIDEMELSYPVYYSCDWDFDGLRIFQRVKSRLESRGAMIKILTPPPPHHYLPTSSFMHKSKWNYKEDFSGLNKSLFSANEQELIAKLIKEDLWLEEETIVLKEMYHYNLSNNIS</sequence>
<keyword evidence="2" id="KW-1185">Reference proteome</keyword>
<dbReference type="AlphaFoldDB" id="A0A4Q1DEJ5"/>
<name>A0A4Q1DEJ5_9BACT</name>